<evidence type="ECO:0000313" key="3">
    <source>
        <dbReference type="Proteomes" id="UP001158576"/>
    </source>
</evidence>
<feature type="region of interest" description="Disordered" evidence="1">
    <location>
        <begin position="1"/>
        <end position="78"/>
    </location>
</feature>
<proteinExistence type="predicted"/>
<feature type="compositionally biased region" description="Basic and acidic residues" evidence="1">
    <location>
        <begin position="1"/>
        <end position="26"/>
    </location>
</feature>
<gene>
    <name evidence="2" type="ORF">OKIOD_LOCUS4551</name>
</gene>
<evidence type="ECO:0000313" key="2">
    <source>
        <dbReference type="EMBL" id="CAG5091351.1"/>
    </source>
</evidence>
<dbReference type="Proteomes" id="UP001158576">
    <property type="component" value="Chromosome PAR"/>
</dbReference>
<feature type="compositionally biased region" description="Basic residues" evidence="1">
    <location>
        <begin position="35"/>
        <end position="44"/>
    </location>
</feature>
<name>A0ABN7S2M1_OIKDI</name>
<reference evidence="2 3" key="1">
    <citation type="submission" date="2021-04" db="EMBL/GenBank/DDBJ databases">
        <authorList>
            <person name="Bliznina A."/>
        </authorList>
    </citation>
    <scope>NUCLEOTIDE SEQUENCE [LARGE SCALE GENOMIC DNA]</scope>
</reference>
<sequence>MASESGSKEIEKEVEKGSEEAKDETGRVTIPRVPPAKRPRKRRSERMSSILSDNRKSVLRVTGKKKATETPDAFGHRKESIGEATPFLTKAGRIPGLGQDVLMDRLHLRVAKRDEQWRTKNKGSNISKAILESFINDKQMFPLITDVNRSLPEVPLLRGTKKSES</sequence>
<evidence type="ECO:0000256" key="1">
    <source>
        <dbReference type="SAM" id="MobiDB-lite"/>
    </source>
</evidence>
<dbReference type="EMBL" id="OU015568">
    <property type="protein sequence ID" value="CAG5091351.1"/>
    <property type="molecule type" value="Genomic_DNA"/>
</dbReference>
<feature type="compositionally biased region" description="Basic and acidic residues" evidence="1">
    <location>
        <begin position="66"/>
        <end position="78"/>
    </location>
</feature>
<accession>A0ABN7S2M1</accession>
<protein>
    <submittedName>
        <fullName evidence="2">Oidioi.mRNA.OKI2018_I69.PAR.g12993.t1.cds</fullName>
    </submittedName>
</protein>
<organism evidence="2 3">
    <name type="scientific">Oikopleura dioica</name>
    <name type="common">Tunicate</name>
    <dbReference type="NCBI Taxonomy" id="34765"/>
    <lineage>
        <taxon>Eukaryota</taxon>
        <taxon>Metazoa</taxon>
        <taxon>Chordata</taxon>
        <taxon>Tunicata</taxon>
        <taxon>Appendicularia</taxon>
        <taxon>Copelata</taxon>
        <taxon>Oikopleuridae</taxon>
        <taxon>Oikopleura</taxon>
    </lineage>
</organism>
<keyword evidence="3" id="KW-1185">Reference proteome</keyword>